<evidence type="ECO:0000256" key="5">
    <source>
        <dbReference type="ARBA" id="ARBA00015043"/>
    </source>
</evidence>
<dbReference type="AlphaFoldDB" id="A0AAD3H8E8"/>
<keyword evidence="6" id="KW-0963">Cytoplasm</keyword>
<evidence type="ECO:0000313" key="13">
    <source>
        <dbReference type="EMBL" id="GFH54230.1"/>
    </source>
</evidence>
<evidence type="ECO:0000256" key="8">
    <source>
        <dbReference type="ARBA" id="ARBA00023242"/>
    </source>
</evidence>
<dbReference type="GO" id="GO:0005634">
    <property type="term" value="C:nucleus"/>
    <property type="evidence" value="ECO:0007669"/>
    <property type="project" value="UniProtKB-SubCell"/>
</dbReference>
<dbReference type="EMBL" id="BLLK01000047">
    <property type="protein sequence ID" value="GFH54230.1"/>
    <property type="molecule type" value="Genomic_DNA"/>
</dbReference>
<dbReference type="SUPFAM" id="SSF55729">
    <property type="entry name" value="Acyl-CoA N-acyltransferases (Nat)"/>
    <property type="match status" value="1"/>
</dbReference>
<keyword evidence="8" id="KW-0539">Nucleus</keyword>
<evidence type="ECO:0000256" key="11">
    <source>
        <dbReference type="ARBA" id="ARBA00049524"/>
    </source>
</evidence>
<evidence type="ECO:0000256" key="1">
    <source>
        <dbReference type="ARBA" id="ARBA00004123"/>
    </source>
</evidence>
<proteinExistence type="inferred from homology"/>
<dbReference type="GO" id="GO:0043998">
    <property type="term" value="F:histone H2A acetyltransferase activity"/>
    <property type="evidence" value="ECO:0007669"/>
    <property type="project" value="InterPro"/>
</dbReference>
<dbReference type="PANTHER" id="PTHR20531:SF1">
    <property type="entry name" value="N-ALPHA-ACETYLTRANSFERASE 40"/>
    <property type="match status" value="1"/>
</dbReference>
<dbReference type="GO" id="GO:0005737">
    <property type="term" value="C:cytoplasm"/>
    <property type="evidence" value="ECO:0007669"/>
    <property type="project" value="UniProtKB-SubCell"/>
</dbReference>
<dbReference type="InterPro" id="IPR016181">
    <property type="entry name" value="Acyl_CoA_acyltransferase"/>
</dbReference>
<dbReference type="EC" id="2.3.1.257" evidence="4"/>
<dbReference type="GO" id="GO:0010485">
    <property type="term" value="F:histone H4 acetyltransferase activity"/>
    <property type="evidence" value="ECO:0007669"/>
    <property type="project" value="InterPro"/>
</dbReference>
<evidence type="ECO:0000313" key="14">
    <source>
        <dbReference type="Proteomes" id="UP001054902"/>
    </source>
</evidence>
<accession>A0AAD3H8E8</accession>
<protein>
    <recommendedName>
        <fullName evidence="5">N-alpha-acetyltransferase 40</fullName>
        <ecNumber evidence="4">2.3.1.257</ecNumber>
    </recommendedName>
</protein>
<evidence type="ECO:0000256" key="2">
    <source>
        <dbReference type="ARBA" id="ARBA00004496"/>
    </source>
</evidence>
<keyword evidence="7" id="KW-0808">Transferase</keyword>
<dbReference type="Pfam" id="PF00583">
    <property type="entry name" value="Acetyltransf_1"/>
    <property type="match status" value="1"/>
</dbReference>
<dbReference type="InterPro" id="IPR039949">
    <property type="entry name" value="NAA40"/>
</dbReference>
<dbReference type="InterPro" id="IPR000182">
    <property type="entry name" value="GNAT_dom"/>
</dbReference>
<reference evidence="13 14" key="1">
    <citation type="journal article" date="2021" name="Sci. Rep.">
        <title>The genome of the diatom Chaetoceros tenuissimus carries an ancient integrated fragment of an extant virus.</title>
        <authorList>
            <person name="Hongo Y."/>
            <person name="Kimura K."/>
            <person name="Takaki Y."/>
            <person name="Yoshida Y."/>
            <person name="Baba S."/>
            <person name="Kobayashi G."/>
            <person name="Nagasaki K."/>
            <person name="Hano T."/>
            <person name="Tomaru Y."/>
        </authorList>
    </citation>
    <scope>NUCLEOTIDE SEQUENCE [LARGE SCALE GENOMIC DNA]</scope>
    <source>
        <strain evidence="13 14">NIES-3715</strain>
    </source>
</reference>
<comment type="catalytic activity">
    <reaction evidence="11">
        <text>N-terminal L-seryl-[histone H4] + acetyl-CoA = N-terminal N(alpha)-acetyl-L-seryl-[histone H4] + CoA + H(+)</text>
        <dbReference type="Rhea" id="RHEA:50596"/>
        <dbReference type="Rhea" id="RHEA-COMP:12740"/>
        <dbReference type="Rhea" id="RHEA-COMP:12743"/>
        <dbReference type="ChEBI" id="CHEBI:15378"/>
        <dbReference type="ChEBI" id="CHEBI:57287"/>
        <dbReference type="ChEBI" id="CHEBI:57288"/>
        <dbReference type="ChEBI" id="CHEBI:64738"/>
        <dbReference type="ChEBI" id="CHEBI:83690"/>
        <dbReference type="EC" id="2.3.1.257"/>
    </reaction>
</comment>
<keyword evidence="9" id="KW-0012">Acyltransferase</keyword>
<evidence type="ECO:0000256" key="7">
    <source>
        <dbReference type="ARBA" id="ARBA00022679"/>
    </source>
</evidence>
<evidence type="ECO:0000256" key="9">
    <source>
        <dbReference type="ARBA" id="ARBA00023315"/>
    </source>
</evidence>
<dbReference type="GO" id="GO:1990189">
    <property type="term" value="F:protein N-terminal-serine acetyltransferase activity"/>
    <property type="evidence" value="ECO:0007669"/>
    <property type="project" value="UniProtKB-EC"/>
</dbReference>
<dbReference type="PROSITE" id="PS51186">
    <property type="entry name" value="GNAT"/>
    <property type="match status" value="1"/>
</dbReference>
<evidence type="ECO:0000256" key="6">
    <source>
        <dbReference type="ARBA" id="ARBA00022490"/>
    </source>
</evidence>
<evidence type="ECO:0000256" key="4">
    <source>
        <dbReference type="ARBA" id="ARBA00012950"/>
    </source>
</evidence>
<evidence type="ECO:0000259" key="12">
    <source>
        <dbReference type="PROSITE" id="PS51186"/>
    </source>
</evidence>
<dbReference type="PANTHER" id="PTHR20531">
    <property type="entry name" value="N-ALPHA-ACETYLTRANSFERASE 40"/>
    <property type="match status" value="1"/>
</dbReference>
<comment type="similarity">
    <text evidence="3">Belongs to the acetyltransferase family. NAA40 subfamily.</text>
</comment>
<dbReference type="Gene3D" id="3.40.630.30">
    <property type="match status" value="1"/>
</dbReference>
<gene>
    <name evidence="13" type="ORF">CTEN210_10706</name>
</gene>
<evidence type="ECO:0000256" key="3">
    <source>
        <dbReference type="ARBA" id="ARBA00008870"/>
    </source>
</evidence>
<feature type="domain" description="N-acetyltransferase" evidence="12">
    <location>
        <begin position="70"/>
        <end position="229"/>
    </location>
</feature>
<comment type="caution">
    <text evidence="13">The sequence shown here is derived from an EMBL/GenBank/DDBJ whole genome shotgun (WGS) entry which is preliminary data.</text>
</comment>
<keyword evidence="14" id="KW-1185">Reference proteome</keyword>
<comment type="catalytic activity">
    <reaction evidence="10">
        <text>N-terminal L-seryl-[histone H2A] + acetyl-CoA = N-terminal N(alpha)-acetyl-L-seryl-[histone H2A] + CoA + H(+)</text>
        <dbReference type="Rhea" id="RHEA:50600"/>
        <dbReference type="Rhea" id="RHEA-COMP:12742"/>
        <dbReference type="Rhea" id="RHEA-COMP:12744"/>
        <dbReference type="ChEBI" id="CHEBI:15378"/>
        <dbReference type="ChEBI" id="CHEBI:57287"/>
        <dbReference type="ChEBI" id="CHEBI:57288"/>
        <dbReference type="ChEBI" id="CHEBI:64738"/>
        <dbReference type="ChEBI" id="CHEBI:83690"/>
        <dbReference type="EC" id="2.3.1.257"/>
    </reaction>
</comment>
<dbReference type="Proteomes" id="UP001054902">
    <property type="component" value="Unassembled WGS sequence"/>
</dbReference>
<evidence type="ECO:0000256" key="10">
    <source>
        <dbReference type="ARBA" id="ARBA00047821"/>
    </source>
</evidence>
<organism evidence="13 14">
    <name type="scientific">Chaetoceros tenuissimus</name>
    <dbReference type="NCBI Taxonomy" id="426638"/>
    <lineage>
        <taxon>Eukaryota</taxon>
        <taxon>Sar</taxon>
        <taxon>Stramenopiles</taxon>
        <taxon>Ochrophyta</taxon>
        <taxon>Bacillariophyta</taxon>
        <taxon>Coscinodiscophyceae</taxon>
        <taxon>Chaetocerotophycidae</taxon>
        <taxon>Chaetocerotales</taxon>
        <taxon>Chaetocerotaceae</taxon>
        <taxon>Chaetoceros</taxon>
    </lineage>
</organism>
<dbReference type="CDD" id="cd04301">
    <property type="entry name" value="NAT_SF"/>
    <property type="match status" value="1"/>
</dbReference>
<name>A0AAD3H8E8_9STRA</name>
<comment type="subcellular location">
    <subcellularLocation>
        <location evidence="2">Cytoplasm</location>
    </subcellularLocation>
    <subcellularLocation>
        <location evidence="1">Nucleus</location>
    </subcellularLocation>
</comment>
<sequence length="233" mass="26835">MSAKKTKKQLRKEATLRANRIRKNLIAANEATPTIDPNLTTPKLKLYSPLEHSSSDVPAVEVNTTIAFQSSIKDDDTTLDACLDLFENNMGEMYKKSSWGLNMKEKKEELIHEKARYLTVSSQEESVKKLLAFAHFRFEEDDDDKPTAEVLYLYEIQINALVQRNGLGKRMMDILEMIAMEYGMRKVMLTVFKTNKEAMAFYKKLNYVIDESSPSEFGEEADYEILSKIIHRD</sequence>